<organism evidence="2 3">
    <name type="scientific">Marmota monax</name>
    <name type="common">Woodchuck</name>
    <dbReference type="NCBI Taxonomy" id="9995"/>
    <lineage>
        <taxon>Eukaryota</taxon>
        <taxon>Metazoa</taxon>
        <taxon>Chordata</taxon>
        <taxon>Craniata</taxon>
        <taxon>Vertebrata</taxon>
        <taxon>Euteleostomi</taxon>
        <taxon>Mammalia</taxon>
        <taxon>Eutheria</taxon>
        <taxon>Euarchontoglires</taxon>
        <taxon>Glires</taxon>
        <taxon>Rodentia</taxon>
        <taxon>Sciuromorpha</taxon>
        <taxon>Sciuridae</taxon>
        <taxon>Xerinae</taxon>
        <taxon>Marmotini</taxon>
        <taxon>Marmota</taxon>
    </lineage>
</organism>
<comment type="caution">
    <text evidence="2">The sequence shown here is derived from an EMBL/GenBank/DDBJ whole genome shotgun (WGS) entry which is preliminary data.</text>
</comment>
<dbReference type="EMBL" id="CABDUW010001068">
    <property type="protein sequence ID" value="VTJ78373.1"/>
    <property type="molecule type" value="Genomic_DNA"/>
</dbReference>
<accession>A0A5E4C930</accession>
<protein>
    <submittedName>
        <fullName evidence="2">Uncharacterized protein</fullName>
    </submittedName>
</protein>
<sequence>MERSANGASLGALKFKLTAVADRKRPPDAAVRPPAQLWAPEGGEDGLQFCDSGVTAK</sequence>
<proteinExistence type="predicted"/>
<dbReference type="AlphaFoldDB" id="A0A5E4C930"/>
<dbReference type="Proteomes" id="UP000335636">
    <property type="component" value="Unassembled WGS sequence"/>
</dbReference>
<keyword evidence="3" id="KW-1185">Reference proteome</keyword>
<gene>
    <name evidence="2" type="ORF">MONAX_5E022856</name>
</gene>
<evidence type="ECO:0000313" key="2">
    <source>
        <dbReference type="EMBL" id="VTJ78373.1"/>
    </source>
</evidence>
<name>A0A5E4C930_MARMO</name>
<feature type="region of interest" description="Disordered" evidence="1">
    <location>
        <begin position="22"/>
        <end position="57"/>
    </location>
</feature>
<reference evidence="2" key="1">
    <citation type="submission" date="2019-04" db="EMBL/GenBank/DDBJ databases">
        <authorList>
            <person name="Alioto T."/>
            <person name="Alioto T."/>
        </authorList>
    </citation>
    <scope>NUCLEOTIDE SEQUENCE [LARGE SCALE GENOMIC DNA]</scope>
</reference>
<feature type="non-terminal residue" evidence="2">
    <location>
        <position position="57"/>
    </location>
</feature>
<evidence type="ECO:0000313" key="3">
    <source>
        <dbReference type="Proteomes" id="UP000335636"/>
    </source>
</evidence>
<evidence type="ECO:0000256" key="1">
    <source>
        <dbReference type="SAM" id="MobiDB-lite"/>
    </source>
</evidence>